<proteinExistence type="predicted"/>
<sequence length="116" mass="12671">MQCPAQSPPDAHLDVPSRSLHPSGLQKWDSVLVRHDAVRRPLQPPNDGPYRDIQLPDKDLIIDPGVKSDTIRTNRVNDGELDSPPCSAKPQPVISPTFDSPNKIRSSCALTSQICG</sequence>
<name>A0A183TB12_SCHSO</name>
<organism evidence="4">
    <name type="scientific">Schistocephalus solidus</name>
    <name type="common">Tapeworm</name>
    <dbReference type="NCBI Taxonomy" id="70667"/>
    <lineage>
        <taxon>Eukaryota</taxon>
        <taxon>Metazoa</taxon>
        <taxon>Spiralia</taxon>
        <taxon>Lophotrochozoa</taxon>
        <taxon>Platyhelminthes</taxon>
        <taxon>Cestoda</taxon>
        <taxon>Eucestoda</taxon>
        <taxon>Diphyllobothriidea</taxon>
        <taxon>Diphyllobothriidae</taxon>
        <taxon>Schistocephalus</taxon>
    </lineage>
</organism>
<reference evidence="4" key="1">
    <citation type="submission" date="2016-06" db="UniProtKB">
        <authorList>
            <consortium name="WormBaseParasite"/>
        </authorList>
    </citation>
    <scope>IDENTIFICATION</scope>
</reference>
<feature type="region of interest" description="Disordered" evidence="1">
    <location>
        <begin position="1"/>
        <end position="24"/>
    </location>
</feature>
<dbReference type="AlphaFoldDB" id="A0A183TB12"/>
<feature type="region of interest" description="Disordered" evidence="1">
    <location>
        <begin position="71"/>
        <end position="102"/>
    </location>
</feature>
<dbReference type="EMBL" id="UYSU01038262">
    <property type="protein sequence ID" value="VDM00046.1"/>
    <property type="molecule type" value="Genomic_DNA"/>
</dbReference>
<dbReference type="Proteomes" id="UP000275846">
    <property type="component" value="Unassembled WGS sequence"/>
</dbReference>
<protein>
    <submittedName>
        <fullName evidence="2 4">Uncharacterized protein</fullName>
    </submittedName>
</protein>
<evidence type="ECO:0000313" key="2">
    <source>
        <dbReference type="EMBL" id="VDM00046.1"/>
    </source>
</evidence>
<evidence type="ECO:0000256" key="1">
    <source>
        <dbReference type="SAM" id="MobiDB-lite"/>
    </source>
</evidence>
<evidence type="ECO:0000313" key="4">
    <source>
        <dbReference type="WBParaSite" id="SSLN_0001417501-mRNA-1"/>
    </source>
</evidence>
<evidence type="ECO:0000313" key="3">
    <source>
        <dbReference type="Proteomes" id="UP000275846"/>
    </source>
</evidence>
<keyword evidence="3" id="KW-1185">Reference proteome</keyword>
<dbReference type="WBParaSite" id="SSLN_0001417501-mRNA-1">
    <property type="protein sequence ID" value="SSLN_0001417501-mRNA-1"/>
    <property type="gene ID" value="SSLN_0001417501"/>
</dbReference>
<reference evidence="2 3" key="2">
    <citation type="submission" date="2018-11" db="EMBL/GenBank/DDBJ databases">
        <authorList>
            <consortium name="Pathogen Informatics"/>
        </authorList>
    </citation>
    <scope>NUCLEOTIDE SEQUENCE [LARGE SCALE GENOMIC DNA]</scope>
    <source>
        <strain evidence="2 3">NST_G2</strain>
    </source>
</reference>
<accession>A0A183TB12</accession>
<gene>
    <name evidence="2" type="ORF">SSLN_LOCUS13660</name>
</gene>